<dbReference type="Pfam" id="PF02909">
    <property type="entry name" value="TetR_C_1"/>
    <property type="match status" value="1"/>
</dbReference>
<dbReference type="InterPro" id="IPR050109">
    <property type="entry name" value="HTH-type_TetR-like_transc_reg"/>
</dbReference>
<dbReference type="InterPro" id="IPR009057">
    <property type="entry name" value="Homeodomain-like_sf"/>
</dbReference>
<evidence type="ECO:0000259" key="6">
    <source>
        <dbReference type="PROSITE" id="PS50977"/>
    </source>
</evidence>
<dbReference type="SUPFAM" id="SSF48498">
    <property type="entry name" value="Tetracyclin repressor-like, C-terminal domain"/>
    <property type="match status" value="1"/>
</dbReference>
<dbReference type="PROSITE" id="PS50977">
    <property type="entry name" value="HTH_TETR_2"/>
    <property type="match status" value="1"/>
</dbReference>
<feature type="DNA-binding region" description="H-T-H motif" evidence="5">
    <location>
        <begin position="36"/>
        <end position="55"/>
    </location>
</feature>
<name>A0ABS3U6R4_9ACTN</name>
<keyword evidence="1" id="KW-0678">Repressor</keyword>
<keyword evidence="4" id="KW-0804">Transcription</keyword>
<dbReference type="InterPro" id="IPR004111">
    <property type="entry name" value="Repressor_TetR_C"/>
</dbReference>
<proteinExistence type="predicted"/>
<dbReference type="Pfam" id="PF00440">
    <property type="entry name" value="TetR_N"/>
    <property type="match status" value="1"/>
</dbReference>
<dbReference type="InterPro" id="IPR003012">
    <property type="entry name" value="Tet_transcr_reg_TetR"/>
</dbReference>
<feature type="domain" description="HTH tetR-type" evidence="6">
    <location>
        <begin position="13"/>
        <end position="73"/>
    </location>
</feature>
<evidence type="ECO:0000313" key="8">
    <source>
        <dbReference type="Proteomes" id="UP000681341"/>
    </source>
</evidence>
<dbReference type="PANTHER" id="PTHR30055:SF151">
    <property type="entry name" value="TRANSCRIPTIONAL REGULATORY PROTEIN"/>
    <property type="match status" value="1"/>
</dbReference>
<dbReference type="Proteomes" id="UP000681341">
    <property type="component" value="Unassembled WGS sequence"/>
</dbReference>
<evidence type="ECO:0000256" key="4">
    <source>
        <dbReference type="ARBA" id="ARBA00023163"/>
    </source>
</evidence>
<keyword evidence="8" id="KW-1185">Reference proteome</keyword>
<dbReference type="RefSeq" id="WP_208496995.1">
    <property type="nucleotide sequence ID" value="NZ_JAGFNP010000007.1"/>
</dbReference>
<keyword evidence="2" id="KW-0805">Transcription regulation</keyword>
<evidence type="ECO:0000256" key="5">
    <source>
        <dbReference type="PROSITE-ProRule" id="PRU00335"/>
    </source>
</evidence>
<dbReference type="InterPro" id="IPR001647">
    <property type="entry name" value="HTH_TetR"/>
</dbReference>
<evidence type="ECO:0000313" key="7">
    <source>
        <dbReference type="EMBL" id="MBO3733966.1"/>
    </source>
</evidence>
<evidence type="ECO:0000256" key="2">
    <source>
        <dbReference type="ARBA" id="ARBA00023015"/>
    </source>
</evidence>
<protein>
    <submittedName>
        <fullName evidence="7">TetR/AcrR family transcriptional regulator C-terminal domain-containing protein</fullName>
    </submittedName>
</protein>
<organism evidence="7 8">
    <name type="scientific">Glycomyces niveus</name>
    <dbReference type="NCBI Taxonomy" id="2820287"/>
    <lineage>
        <taxon>Bacteria</taxon>
        <taxon>Bacillati</taxon>
        <taxon>Actinomycetota</taxon>
        <taxon>Actinomycetes</taxon>
        <taxon>Glycomycetales</taxon>
        <taxon>Glycomycetaceae</taxon>
        <taxon>Glycomyces</taxon>
    </lineage>
</organism>
<accession>A0ABS3U6R4</accession>
<reference evidence="7 8" key="1">
    <citation type="submission" date="2021-03" db="EMBL/GenBank/DDBJ databases">
        <title>Glycomyces sp. nov., a novel actinomycete isolated from soil.</title>
        <authorList>
            <person name="Yang X."/>
            <person name="Xu X."/>
        </authorList>
    </citation>
    <scope>NUCLEOTIDE SEQUENCE [LARGE SCALE GENOMIC DNA]</scope>
    <source>
        <strain evidence="7 8">NEAU-S30</strain>
    </source>
</reference>
<dbReference type="Gene3D" id="1.10.10.60">
    <property type="entry name" value="Homeodomain-like"/>
    <property type="match status" value="1"/>
</dbReference>
<dbReference type="PRINTS" id="PR00400">
    <property type="entry name" value="TETREPRESSOR"/>
</dbReference>
<evidence type="ECO:0000256" key="1">
    <source>
        <dbReference type="ARBA" id="ARBA00022491"/>
    </source>
</evidence>
<evidence type="ECO:0000256" key="3">
    <source>
        <dbReference type="ARBA" id="ARBA00023125"/>
    </source>
</evidence>
<dbReference type="PANTHER" id="PTHR30055">
    <property type="entry name" value="HTH-TYPE TRANSCRIPTIONAL REGULATOR RUTR"/>
    <property type="match status" value="1"/>
</dbReference>
<dbReference type="SUPFAM" id="SSF46689">
    <property type="entry name" value="Homeodomain-like"/>
    <property type="match status" value="1"/>
</dbReference>
<dbReference type="InterPro" id="IPR036271">
    <property type="entry name" value="Tet_transcr_reg_TetR-rel_C_sf"/>
</dbReference>
<sequence>MTEEAAPKHGRGSLSREKVLREAVAMADAAGGEVPSTRKLAERLGVRAMALYHHFKNKDELLDGMVDLVFAEIELPEDGVAWDEAMRRRASSMRDALNRHPWAIALMDSRADPGPATLRHHNAVIGCLLAGGFTIAGAAHAFSLLDSYVYGFAIQEQALPFENGADMEEVAAGLVTEEAAAAFPHLAAMALELTLKPGYRYGDEFAIGLGLIVDGLAARRESW</sequence>
<comment type="caution">
    <text evidence="7">The sequence shown here is derived from an EMBL/GenBank/DDBJ whole genome shotgun (WGS) entry which is preliminary data.</text>
</comment>
<keyword evidence="3 5" id="KW-0238">DNA-binding</keyword>
<dbReference type="EMBL" id="JAGFNP010000007">
    <property type="protein sequence ID" value="MBO3733966.1"/>
    <property type="molecule type" value="Genomic_DNA"/>
</dbReference>
<dbReference type="Gene3D" id="1.10.357.10">
    <property type="entry name" value="Tetracycline Repressor, domain 2"/>
    <property type="match status" value="1"/>
</dbReference>
<gene>
    <name evidence="7" type="ORF">J5V16_14150</name>
</gene>